<dbReference type="CDD" id="cd00037">
    <property type="entry name" value="CLECT"/>
    <property type="match status" value="1"/>
</dbReference>
<sequence>ELFYRCSLWCSVTSSCVVFTWDKVSLECKLYSSLNVITTTPSLTTTLLIYGLEVPTSEWISHSAGFYYQILHFSGIWADGRDYCVSLGGKLGYYNDALELKTMRSLAGVNGMYVGLSRMNDSSLWYDEDGTQYPTLPWSQTATEPDPGEHCAAFYGGALSNVRCEGSRDINVLCFKA</sequence>
<dbReference type="SUPFAM" id="SSF56436">
    <property type="entry name" value="C-type lectin-like"/>
    <property type="match status" value="1"/>
</dbReference>
<keyword evidence="3" id="KW-1185">Reference proteome</keyword>
<dbReference type="AlphaFoldDB" id="A0A8J5NAR9"/>
<comment type="caution">
    <text evidence="2">The sequence shown here is derived from an EMBL/GenBank/DDBJ whole genome shotgun (WGS) entry which is preliminary data.</text>
</comment>
<organism evidence="2 3">
    <name type="scientific">Homarus americanus</name>
    <name type="common">American lobster</name>
    <dbReference type="NCBI Taxonomy" id="6706"/>
    <lineage>
        <taxon>Eukaryota</taxon>
        <taxon>Metazoa</taxon>
        <taxon>Ecdysozoa</taxon>
        <taxon>Arthropoda</taxon>
        <taxon>Crustacea</taxon>
        <taxon>Multicrustacea</taxon>
        <taxon>Malacostraca</taxon>
        <taxon>Eumalacostraca</taxon>
        <taxon>Eucarida</taxon>
        <taxon>Decapoda</taxon>
        <taxon>Pleocyemata</taxon>
        <taxon>Astacidea</taxon>
        <taxon>Nephropoidea</taxon>
        <taxon>Nephropidae</taxon>
        <taxon>Homarus</taxon>
    </lineage>
</organism>
<evidence type="ECO:0000313" key="2">
    <source>
        <dbReference type="EMBL" id="KAG7177156.1"/>
    </source>
</evidence>
<dbReference type="EMBL" id="JAHLQT010002534">
    <property type="protein sequence ID" value="KAG7177156.1"/>
    <property type="molecule type" value="Genomic_DNA"/>
</dbReference>
<evidence type="ECO:0000259" key="1">
    <source>
        <dbReference type="PROSITE" id="PS50041"/>
    </source>
</evidence>
<feature type="non-terminal residue" evidence="2">
    <location>
        <position position="1"/>
    </location>
</feature>
<dbReference type="InterPro" id="IPR001304">
    <property type="entry name" value="C-type_lectin-like"/>
</dbReference>
<dbReference type="Pfam" id="PF00059">
    <property type="entry name" value="Lectin_C"/>
    <property type="match status" value="1"/>
</dbReference>
<dbReference type="InterPro" id="IPR016186">
    <property type="entry name" value="C-type_lectin-like/link_sf"/>
</dbReference>
<gene>
    <name evidence="2" type="ORF">Hamer_G000402</name>
</gene>
<feature type="domain" description="C-type lectin" evidence="1">
    <location>
        <begin position="62"/>
        <end position="165"/>
    </location>
</feature>
<dbReference type="PROSITE" id="PS50041">
    <property type="entry name" value="C_TYPE_LECTIN_2"/>
    <property type="match status" value="1"/>
</dbReference>
<dbReference type="InterPro" id="IPR016187">
    <property type="entry name" value="CTDL_fold"/>
</dbReference>
<dbReference type="SMART" id="SM00034">
    <property type="entry name" value="CLECT"/>
    <property type="match status" value="1"/>
</dbReference>
<name>A0A8J5NAR9_HOMAM</name>
<protein>
    <submittedName>
        <fullName evidence="2">Putative Lectin C-type domain-containing protein 3</fullName>
    </submittedName>
</protein>
<accession>A0A8J5NAR9</accession>
<evidence type="ECO:0000313" key="3">
    <source>
        <dbReference type="Proteomes" id="UP000747542"/>
    </source>
</evidence>
<dbReference type="Proteomes" id="UP000747542">
    <property type="component" value="Unassembled WGS sequence"/>
</dbReference>
<proteinExistence type="predicted"/>
<reference evidence="2" key="1">
    <citation type="journal article" date="2021" name="Sci. Adv.">
        <title>The American lobster genome reveals insights on longevity, neural, and immune adaptations.</title>
        <authorList>
            <person name="Polinski J.M."/>
            <person name="Zimin A.V."/>
            <person name="Clark K.F."/>
            <person name="Kohn A.B."/>
            <person name="Sadowski N."/>
            <person name="Timp W."/>
            <person name="Ptitsyn A."/>
            <person name="Khanna P."/>
            <person name="Romanova D.Y."/>
            <person name="Williams P."/>
            <person name="Greenwood S.J."/>
            <person name="Moroz L.L."/>
            <person name="Walt D.R."/>
            <person name="Bodnar A.G."/>
        </authorList>
    </citation>
    <scope>NUCLEOTIDE SEQUENCE</scope>
    <source>
        <strain evidence="2">GMGI-L3</strain>
    </source>
</reference>
<dbReference type="Gene3D" id="3.10.100.10">
    <property type="entry name" value="Mannose-Binding Protein A, subunit A"/>
    <property type="match status" value="1"/>
</dbReference>